<gene>
    <name evidence="1" type="ORF">EYB31_08050</name>
</gene>
<dbReference type="EMBL" id="SIRE01000005">
    <property type="protein sequence ID" value="TBL80358.1"/>
    <property type="molecule type" value="Genomic_DNA"/>
</dbReference>
<organism evidence="1 2">
    <name type="scientific">Paenibacillus thalictri</name>
    <dbReference type="NCBI Taxonomy" id="2527873"/>
    <lineage>
        <taxon>Bacteria</taxon>
        <taxon>Bacillati</taxon>
        <taxon>Bacillota</taxon>
        <taxon>Bacilli</taxon>
        <taxon>Bacillales</taxon>
        <taxon>Paenibacillaceae</taxon>
        <taxon>Paenibacillus</taxon>
    </lineage>
</organism>
<evidence type="ECO:0000313" key="1">
    <source>
        <dbReference type="EMBL" id="TBL80358.1"/>
    </source>
</evidence>
<sequence>MEDSNDRERQGRAVVTSSGIVFAGRLYTCSLAIKEMWYEKARHSGEWEVQVDVRGPEMNGIHIVTPDLEPHAEHLVCRQIDGPPSVHPELSGYYEQLQQIKAHLAARKHGK</sequence>
<dbReference type="OrthoDB" id="2664949at2"/>
<accession>A0A4Q9DTW6</accession>
<protein>
    <submittedName>
        <fullName evidence="1">Uncharacterized protein</fullName>
    </submittedName>
</protein>
<comment type="caution">
    <text evidence="1">The sequence shown here is derived from an EMBL/GenBank/DDBJ whole genome shotgun (WGS) entry which is preliminary data.</text>
</comment>
<evidence type="ECO:0000313" key="2">
    <source>
        <dbReference type="Proteomes" id="UP000293142"/>
    </source>
</evidence>
<dbReference type="RefSeq" id="WP_131012772.1">
    <property type="nucleotide sequence ID" value="NZ_SIRE01000005.1"/>
</dbReference>
<name>A0A4Q9DTW6_9BACL</name>
<proteinExistence type="predicted"/>
<keyword evidence="2" id="KW-1185">Reference proteome</keyword>
<reference evidence="1 2" key="1">
    <citation type="submission" date="2019-02" db="EMBL/GenBank/DDBJ databases">
        <title>Paenibacillus sp. nov., isolated from surface-sterilized tissue of Thalictrum simplex L.</title>
        <authorList>
            <person name="Tuo L."/>
        </authorList>
    </citation>
    <scope>NUCLEOTIDE SEQUENCE [LARGE SCALE GENOMIC DNA]</scope>
    <source>
        <strain evidence="1 2">N2SHLJ1</strain>
    </source>
</reference>
<dbReference type="AlphaFoldDB" id="A0A4Q9DTW6"/>
<dbReference type="Proteomes" id="UP000293142">
    <property type="component" value="Unassembled WGS sequence"/>
</dbReference>